<dbReference type="InterPro" id="IPR027417">
    <property type="entry name" value="P-loop_NTPase"/>
</dbReference>
<feature type="region of interest" description="Disordered" evidence="1">
    <location>
        <begin position="1244"/>
        <end position="1264"/>
    </location>
</feature>
<evidence type="ECO:0000313" key="3">
    <source>
        <dbReference type="EMBL" id="QEU85473.1"/>
    </source>
</evidence>
<dbReference type="EMBL" id="CP023700">
    <property type="protein sequence ID" value="QEU85473.1"/>
    <property type="molecule type" value="Genomic_DNA"/>
</dbReference>
<keyword evidence="3" id="KW-0269">Exonuclease</keyword>
<dbReference type="CDD" id="cd17933">
    <property type="entry name" value="DEXSc_RecD-like"/>
    <property type="match status" value="1"/>
</dbReference>
<dbReference type="InterPro" id="IPR027785">
    <property type="entry name" value="UvrD-like_helicase_C"/>
</dbReference>
<accession>A0ABX6ACJ5</accession>
<dbReference type="Gene3D" id="3.40.50.300">
    <property type="entry name" value="P-loop containing nucleotide triphosphate hydrolases"/>
    <property type="match status" value="2"/>
</dbReference>
<dbReference type="SUPFAM" id="SSF52540">
    <property type="entry name" value="P-loop containing nucleoside triphosphate hydrolases"/>
    <property type="match status" value="2"/>
</dbReference>
<dbReference type="Gene3D" id="1.10.10.2220">
    <property type="match status" value="1"/>
</dbReference>
<dbReference type="RefSeq" id="WP_016826511.1">
    <property type="nucleotide sequence ID" value="NZ_CP023700.1"/>
</dbReference>
<dbReference type="Proteomes" id="UP000327143">
    <property type="component" value="Chromosome"/>
</dbReference>
<name>A0ABX6ACJ5_STRVD</name>
<reference evidence="3 4" key="1">
    <citation type="submission" date="2017-09" db="EMBL/GenBank/DDBJ databases">
        <authorList>
            <person name="Lee N."/>
            <person name="Cho B.-K."/>
        </authorList>
    </citation>
    <scope>NUCLEOTIDE SEQUENCE [LARGE SCALE GENOMIC DNA]</scope>
    <source>
        <strain evidence="3 4">ATCC 39115</strain>
    </source>
</reference>
<protein>
    <submittedName>
        <fullName evidence="3">Exonuclease</fullName>
    </submittedName>
</protein>
<dbReference type="Pfam" id="PF13538">
    <property type="entry name" value="UvrD_C_2"/>
    <property type="match status" value="1"/>
</dbReference>
<evidence type="ECO:0000313" key="4">
    <source>
        <dbReference type="Proteomes" id="UP000327143"/>
    </source>
</evidence>
<sequence length="1264" mass="140176">MVYVQHLSVRVPWHDRGWDGRICDDPLGNASCVLLENIGRRRDDELEVQYAGKSFETLPEKLPPCAGERGGFLSGRDQVLHTTHPYGHSPALRTLRSASVPLPAWSVHSIPFRWLNRELLDDVMDQQPVDGYSSEAEERAIAELGFDPPWVVHGDNQKAVIDTFFRDVVDGQSLIFFYLKHAPFENHPRRMLVGAALTASVTLPGRWPSDGPTPFANHMWETVVRHTLRPDGSGGILLPMQALARLAADGTDVSEALAEAPEKRWEFSYGTEHVPADTAVAALLELKRAAEAAVSLDCGLPERSFDWLDEQLRHAWRRRGTAPGLPAVLSLLQVPHPTFAAREVVGAVDEGEDPWPVLEQALGGHGGPPAVTSLATPTRRKVWAALGQQDRQAMRLLARFDLTPDQVRSVYHEETRIRLTIPELLSDPYALVTCTIDDADPIPFEAVDRGCFPDRQLTERHPLPVSEPLTEPDDRRRLEAAMATVLLRAQRQGHTLLPLEEMLEGLEGLSSVKPMRPSDVVLTAHKLRAEDLDDNLDYNWPQLCRTRVADGTAAYKLRSALWRKHTIREVVDQLRSAARHTAPKDLEATLDAVLGARGEALDADEDESRARQEKAAALREMYESRFTVLNGPAGTGKTTLVKALVQRPEVMADGVLLLAPTGKARVQLQNKVDHPAQTLAQFLSKSDRYEADSARYLITGRQPRERQYGTVVVDEASMLTEDMLAALLDALEPRQRLILVGDPRQLPPIGAGRPFVDLERAARQHHSGSWPRVAMGWAELTVLRRQRELGHARHDLMLARWYSGDERGPDSDEIWQRLRQGQDMPTLRAVAWNGRTAAQVVDDVLQEEFGVVEDAYGLSFATSYGAGTTRRGTAVYPTFFDAPTRCGAWQILSPVRGTAHGTVELNRHLKRRYRGGSLENALKAPRYRKVPKPLGAEQIVLGDKVVHTRNGTLRAWSRTEGRVVKGYVANGELGVVTGELKTQHMKRAPRSTEVEFSSQPGRRYKYQSVGGEDDVTLELAWALTVHKSQGSEFDTVIVVLPAGVRGTSRELLYTALTRQTKRVVLCHEGPLDDLLELTRATGSDTARRFTDLVVTPDPRTVKTPSGASSGRVDARLVHVAVNGVMVRSKNEVIVAGILEQLAPDAWSYEEPFKGKDGRTVLPDFTITPLSGPPVFWEHLGMLDNPEYAARWQQRLKWYAEQGVLPEKDGGGPNGILVWTSDEHGVNEPEWRTLAQRVVAAAAIRRPRPGAAKKTAARPDASGQP</sequence>
<organism evidence="3 4">
    <name type="scientific">Streptomyces viridosporus T7A</name>
    <dbReference type="NCBI Taxonomy" id="665577"/>
    <lineage>
        <taxon>Bacteria</taxon>
        <taxon>Bacillati</taxon>
        <taxon>Actinomycetota</taxon>
        <taxon>Actinomycetes</taxon>
        <taxon>Kitasatosporales</taxon>
        <taxon>Streptomycetaceae</taxon>
        <taxon>Streptomyces</taxon>
    </lineage>
</organism>
<evidence type="ECO:0000259" key="2">
    <source>
        <dbReference type="Pfam" id="PF13538"/>
    </source>
</evidence>
<gene>
    <name evidence="3" type="ORF">CP969_12635</name>
</gene>
<dbReference type="InterPro" id="IPR050534">
    <property type="entry name" value="Coronavir_polyprotein_1ab"/>
</dbReference>
<proteinExistence type="predicted"/>
<dbReference type="CDD" id="cd18809">
    <property type="entry name" value="SF1_C_RecD"/>
    <property type="match status" value="1"/>
</dbReference>
<keyword evidence="4" id="KW-1185">Reference proteome</keyword>
<evidence type="ECO:0000256" key="1">
    <source>
        <dbReference type="SAM" id="MobiDB-lite"/>
    </source>
</evidence>
<dbReference type="PANTHER" id="PTHR43788">
    <property type="entry name" value="DNA2/NAM7 HELICASE FAMILY MEMBER"/>
    <property type="match status" value="1"/>
</dbReference>
<dbReference type="GO" id="GO:0004527">
    <property type="term" value="F:exonuclease activity"/>
    <property type="evidence" value="ECO:0007669"/>
    <property type="project" value="UniProtKB-KW"/>
</dbReference>
<dbReference type="Gene3D" id="2.30.30.940">
    <property type="match status" value="1"/>
</dbReference>
<keyword evidence="3" id="KW-0540">Nuclease</keyword>
<keyword evidence="3" id="KW-0378">Hydrolase</keyword>
<dbReference type="Pfam" id="PF13604">
    <property type="entry name" value="AAA_30"/>
    <property type="match status" value="1"/>
</dbReference>
<feature type="domain" description="UvrD-like helicase C-terminal" evidence="2">
    <location>
        <begin position="1019"/>
        <end position="1065"/>
    </location>
</feature>